<keyword evidence="3" id="KW-1185">Reference proteome</keyword>
<protein>
    <recommendedName>
        <fullName evidence="4">DUF3179 domain-containing protein</fullName>
    </recommendedName>
</protein>
<proteinExistence type="predicted"/>
<evidence type="ECO:0000256" key="1">
    <source>
        <dbReference type="SAM" id="MobiDB-lite"/>
    </source>
</evidence>
<gene>
    <name evidence="2" type="ORF">SAMN05192554_105177</name>
</gene>
<dbReference type="PROSITE" id="PS51318">
    <property type="entry name" value="TAT"/>
    <property type="match status" value="1"/>
</dbReference>
<feature type="region of interest" description="Disordered" evidence="1">
    <location>
        <begin position="22"/>
        <end position="63"/>
    </location>
</feature>
<feature type="region of interest" description="Disordered" evidence="1">
    <location>
        <begin position="79"/>
        <end position="109"/>
    </location>
</feature>
<name>A0A1G9V3V8_9EURY</name>
<reference evidence="2 3" key="1">
    <citation type="submission" date="2016-10" db="EMBL/GenBank/DDBJ databases">
        <authorList>
            <person name="de Groot N.N."/>
        </authorList>
    </citation>
    <scope>NUCLEOTIDE SEQUENCE [LARGE SCALE GENOMIC DNA]</scope>
    <source>
        <strain evidence="3">EB21,IBRC-M 10013,KCTC 4048</strain>
    </source>
</reference>
<evidence type="ECO:0008006" key="4">
    <source>
        <dbReference type="Google" id="ProtNLM"/>
    </source>
</evidence>
<organism evidence="2 3">
    <name type="scientific">Haloarchaeobius iranensis</name>
    <dbReference type="NCBI Taxonomy" id="996166"/>
    <lineage>
        <taxon>Archaea</taxon>
        <taxon>Methanobacteriati</taxon>
        <taxon>Methanobacteriota</taxon>
        <taxon>Stenosarchaea group</taxon>
        <taxon>Halobacteria</taxon>
        <taxon>Halobacteriales</taxon>
        <taxon>Halorubellaceae</taxon>
        <taxon>Haloarchaeobius</taxon>
    </lineage>
</organism>
<evidence type="ECO:0000313" key="3">
    <source>
        <dbReference type="Proteomes" id="UP000199370"/>
    </source>
</evidence>
<dbReference type="PROSITE" id="PS51257">
    <property type="entry name" value="PROKAR_LIPOPROTEIN"/>
    <property type="match status" value="1"/>
</dbReference>
<dbReference type="STRING" id="996166.SAMN05192554_105177"/>
<dbReference type="RefSeq" id="WP_089732176.1">
    <property type="nucleotide sequence ID" value="NZ_FNIA01000005.1"/>
</dbReference>
<sequence>MVRDSTRRRLLAGAGAALSALAGCLGSGSDSDGGGTTDAPAANQLDDPPGGGSNGESGDPPLANESLVVEESFAQLRDWVRSGGPPKDGIPSVDEPSFESTDDVGDRLEDGDPVFSVVVDGDARAYPQSILVWHEIVNDTVGGEPVAVTYCPLTGTAIGYRRGGVEFGVSGNLLNSNLVMYDRGTDSRWPQVLGTAIEGEHEGRSLQHLPVRWTTWGRWREAHPDGRVLTRDTGYVRDYGRDPYGSYNPRGGYYARESTLFDPAIEDDRHPAKDVFHGVRTPSGASAVHERLLRAERVVTGTAGDVPVVFARDGVLDTGHVYRLPSADAAVPTPIVGGGYRLDGETYAAGELPLDPLPSFDAMWFAWFAFYPSTKVHA</sequence>
<accession>A0A1G9V3V8</accession>
<dbReference type="Pfam" id="PF11376">
    <property type="entry name" value="DUF3179"/>
    <property type="match status" value="1"/>
</dbReference>
<dbReference type="AlphaFoldDB" id="A0A1G9V3V8"/>
<dbReference type="EMBL" id="FNIA01000005">
    <property type="protein sequence ID" value="SDM66848.1"/>
    <property type="molecule type" value="Genomic_DNA"/>
</dbReference>
<evidence type="ECO:0000313" key="2">
    <source>
        <dbReference type="EMBL" id="SDM66848.1"/>
    </source>
</evidence>
<dbReference type="InterPro" id="IPR006311">
    <property type="entry name" value="TAT_signal"/>
</dbReference>
<dbReference type="InterPro" id="IPR021516">
    <property type="entry name" value="DUF3179"/>
</dbReference>
<dbReference type="OrthoDB" id="2731at2157"/>
<dbReference type="Proteomes" id="UP000199370">
    <property type="component" value="Unassembled WGS sequence"/>
</dbReference>